<organism evidence="8 9">
    <name type="scientific">Alloprevotella rava</name>
    <dbReference type="NCBI Taxonomy" id="671218"/>
    <lineage>
        <taxon>Bacteria</taxon>
        <taxon>Pseudomonadati</taxon>
        <taxon>Bacteroidota</taxon>
        <taxon>Bacteroidia</taxon>
        <taxon>Bacteroidales</taxon>
        <taxon>Prevotellaceae</taxon>
        <taxon>Alloprevotella</taxon>
    </lineage>
</organism>
<evidence type="ECO:0000256" key="7">
    <source>
        <dbReference type="SAM" id="Phobius"/>
    </source>
</evidence>
<dbReference type="EMBL" id="JACICA010000001">
    <property type="protein sequence ID" value="MBB3701582.1"/>
    <property type="molecule type" value="Genomic_DNA"/>
</dbReference>
<feature type="transmembrane region" description="Helical" evidence="7">
    <location>
        <begin position="78"/>
        <end position="101"/>
    </location>
</feature>
<comment type="subcellular location">
    <subcellularLocation>
        <location evidence="1">Cell membrane</location>
        <topology evidence="1">Multi-pass membrane protein</topology>
    </subcellularLocation>
</comment>
<evidence type="ECO:0000256" key="3">
    <source>
        <dbReference type="ARBA" id="ARBA00022475"/>
    </source>
</evidence>
<sequence length="179" mass="19158">MNSFLKLFVLFLKEAGFALGNGYAAISPLRKKLTATALLTEEEFDNSLAIAQAMPGVFSLNLAVYLGHKICRWKGSIAAALGTLLPAFAILLILTICFNGVQDNKHLTAFLKGLRPGIIAFIVVSVIRMLKSSGIALANVWLLIGTIASIVFLGISPAYIIIAIVLAAILYAVTIRPNE</sequence>
<reference evidence="8 9" key="1">
    <citation type="submission" date="2020-08" db="EMBL/GenBank/DDBJ databases">
        <title>Genomic Encyclopedia of Type Strains, Phase IV (KMG-IV): sequencing the most valuable type-strain genomes for metagenomic binning, comparative biology and taxonomic classification.</title>
        <authorList>
            <person name="Goeker M."/>
        </authorList>
    </citation>
    <scope>NUCLEOTIDE SEQUENCE [LARGE SCALE GENOMIC DNA]</scope>
    <source>
        <strain evidence="8 9">DSM 22548</strain>
    </source>
</reference>
<evidence type="ECO:0000313" key="8">
    <source>
        <dbReference type="EMBL" id="MBB3701582.1"/>
    </source>
</evidence>
<dbReference type="GO" id="GO:0005886">
    <property type="term" value="C:plasma membrane"/>
    <property type="evidence" value="ECO:0007669"/>
    <property type="project" value="UniProtKB-SubCell"/>
</dbReference>
<evidence type="ECO:0000256" key="6">
    <source>
        <dbReference type="ARBA" id="ARBA00023136"/>
    </source>
</evidence>
<dbReference type="Pfam" id="PF02417">
    <property type="entry name" value="Chromate_transp"/>
    <property type="match status" value="1"/>
</dbReference>
<keyword evidence="5 7" id="KW-1133">Transmembrane helix</keyword>
<comment type="similarity">
    <text evidence="2">Belongs to the chromate ion transporter (CHR) (TC 2.A.51) family.</text>
</comment>
<evidence type="ECO:0000256" key="5">
    <source>
        <dbReference type="ARBA" id="ARBA00022989"/>
    </source>
</evidence>
<keyword evidence="6 7" id="KW-0472">Membrane</keyword>
<evidence type="ECO:0000256" key="1">
    <source>
        <dbReference type="ARBA" id="ARBA00004651"/>
    </source>
</evidence>
<protein>
    <submittedName>
        <fullName evidence="8">Chromate transporter</fullName>
    </submittedName>
</protein>
<dbReference type="InterPro" id="IPR003370">
    <property type="entry name" value="Chromate_transpt"/>
</dbReference>
<feature type="transmembrane region" description="Helical" evidence="7">
    <location>
        <begin position="113"/>
        <end position="130"/>
    </location>
</feature>
<gene>
    <name evidence="8" type="ORF">FHS60_000024</name>
</gene>
<evidence type="ECO:0000313" key="9">
    <source>
        <dbReference type="Proteomes" id="UP000541425"/>
    </source>
</evidence>
<name>A0A7W5UKY1_9BACT</name>
<dbReference type="PANTHER" id="PTHR43663">
    <property type="entry name" value="CHROMATE TRANSPORT PROTEIN-RELATED"/>
    <property type="match status" value="1"/>
</dbReference>
<comment type="caution">
    <text evidence="8">The sequence shown here is derived from an EMBL/GenBank/DDBJ whole genome shotgun (WGS) entry which is preliminary data.</text>
</comment>
<feature type="transmembrane region" description="Helical" evidence="7">
    <location>
        <begin position="142"/>
        <end position="173"/>
    </location>
</feature>
<proteinExistence type="inferred from homology"/>
<dbReference type="PANTHER" id="PTHR43663:SF2">
    <property type="entry name" value="CHROMATE TRANSPORT PROTEIN-RELATED"/>
    <property type="match status" value="1"/>
</dbReference>
<dbReference type="GO" id="GO:0015109">
    <property type="term" value="F:chromate transmembrane transporter activity"/>
    <property type="evidence" value="ECO:0007669"/>
    <property type="project" value="InterPro"/>
</dbReference>
<evidence type="ECO:0000256" key="2">
    <source>
        <dbReference type="ARBA" id="ARBA00005262"/>
    </source>
</evidence>
<dbReference type="InterPro" id="IPR052518">
    <property type="entry name" value="CHR_Transporter"/>
</dbReference>
<dbReference type="AlphaFoldDB" id="A0A7W5UKY1"/>
<feature type="transmembrane region" description="Helical" evidence="7">
    <location>
        <begin position="48"/>
        <end position="66"/>
    </location>
</feature>
<evidence type="ECO:0000256" key="4">
    <source>
        <dbReference type="ARBA" id="ARBA00022692"/>
    </source>
</evidence>
<keyword evidence="3" id="KW-1003">Cell membrane</keyword>
<accession>A0A7W5UKY1</accession>
<dbReference type="Proteomes" id="UP000541425">
    <property type="component" value="Unassembled WGS sequence"/>
</dbReference>
<keyword evidence="4 7" id="KW-0812">Transmembrane</keyword>
<dbReference type="RefSeq" id="WP_183693336.1">
    <property type="nucleotide sequence ID" value="NZ_JACICA010000001.1"/>
</dbReference>